<protein>
    <submittedName>
        <fullName evidence="2">Uncharacterized protein</fullName>
    </submittedName>
</protein>
<gene>
    <name evidence="2" type="ORF">ZEAMMB73_Zm00001d005922</name>
</gene>
<dbReference type="InParanoid" id="A0A1D6ERK4"/>
<accession>A0A1D6ERK4</accession>
<feature type="region of interest" description="Disordered" evidence="1">
    <location>
        <begin position="115"/>
        <end position="139"/>
    </location>
</feature>
<feature type="region of interest" description="Disordered" evidence="1">
    <location>
        <begin position="25"/>
        <end position="49"/>
    </location>
</feature>
<dbReference type="EMBL" id="CM007648">
    <property type="protein sequence ID" value="ONM22368.1"/>
    <property type="molecule type" value="Genomic_DNA"/>
</dbReference>
<name>A0A1D6ERK4_MAIZE</name>
<organism evidence="2">
    <name type="scientific">Zea mays</name>
    <name type="common">Maize</name>
    <dbReference type="NCBI Taxonomy" id="4577"/>
    <lineage>
        <taxon>Eukaryota</taxon>
        <taxon>Viridiplantae</taxon>
        <taxon>Streptophyta</taxon>
        <taxon>Embryophyta</taxon>
        <taxon>Tracheophyta</taxon>
        <taxon>Spermatophyta</taxon>
        <taxon>Magnoliopsida</taxon>
        <taxon>Liliopsida</taxon>
        <taxon>Poales</taxon>
        <taxon>Poaceae</taxon>
        <taxon>PACMAD clade</taxon>
        <taxon>Panicoideae</taxon>
        <taxon>Andropogonodae</taxon>
        <taxon>Andropogoneae</taxon>
        <taxon>Tripsacinae</taxon>
        <taxon>Zea</taxon>
    </lineage>
</organism>
<proteinExistence type="predicted"/>
<sequence length="157" mass="16409">MRRMHGFFDFTRSAPEYDVWRREAEAPHKSAGAGDGHRERGGAGGGGGPSIDVARTVGLDIWLPLTARQEVKARTFRGLRARRFGFPSIDGTGAEGGEVENCGFVVVASIDGAAGGGDGGRNGAGQEESAGGRRDAERGACGRTCTMGEVWTPTLVT</sequence>
<evidence type="ECO:0000256" key="1">
    <source>
        <dbReference type="SAM" id="MobiDB-lite"/>
    </source>
</evidence>
<evidence type="ECO:0000313" key="2">
    <source>
        <dbReference type="EMBL" id="ONM22368.1"/>
    </source>
</evidence>
<feature type="compositionally biased region" description="Basic and acidic residues" evidence="1">
    <location>
        <begin position="130"/>
        <end position="139"/>
    </location>
</feature>
<dbReference type="AlphaFoldDB" id="A0A1D6ERK4"/>
<reference evidence="2" key="1">
    <citation type="submission" date="2015-12" db="EMBL/GenBank/DDBJ databases">
        <title>Update maize B73 reference genome by single molecule sequencing technologies.</title>
        <authorList>
            <consortium name="Maize Genome Sequencing Project"/>
            <person name="Ware D."/>
        </authorList>
    </citation>
    <scope>NUCLEOTIDE SEQUENCE [LARGE SCALE GENOMIC DNA]</scope>
    <source>
        <tissue evidence="2">Seedling</tissue>
    </source>
</reference>